<dbReference type="Proteomes" id="UP000468901">
    <property type="component" value="Unassembled WGS sequence"/>
</dbReference>
<keyword evidence="18" id="KW-1185">Reference proteome</keyword>
<comment type="caution">
    <text evidence="17">The sequence shown here is derived from an EMBL/GenBank/DDBJ whole genome shotgun (WGS) entry which is preliminary data.</text>
</comment>
<protein>
    <submittedName>
        <fullName evidence="17">TonB-dependent hemoglobin/transferrin/lactoferrin family receptor</fullName>
    </submittedName>
</protein>
<comment type="subcellular location">
    <subcellularLocation>
        <location evidence="1 11">Cell outer membrane</location>
        <topology evidence="1 11">Multi-pass membrane protein</topology>
    </subcellularLocation>
</comment>
<keyword evidence="6 14" id="KW-0732">Signal</keyword>
<evidence type="ECO:0000256" key="13">
    <source>
        <dbReference type="SAM" id="MobiDB-lite"/>
    </source>
</evidence>
<evidence type="ECO:0000259" key="15">
    <source>
        <dbReference type="Pfam" id="PF00593"/>
    </source>
</evidence>
<dbReference type="GO" id="GO:0015344">
    <property type="term" value="F:siderophore uptake transmembrane transporter activity"/>
    <property type="evidence" value="ECO:0007669"/>
    <property type="project" value="TreeGrafter"/>
</dbReference>
<dbReference type="SUPFAM" id="SSF56935">
    <property type="entry name" value="Porins"/>
    <property type="match status" value="1"/>
</dbReference>
<comment type="similarity">
    <text evidence="2 11 12">Belongs to the TonB-dependent receptor family.</text>
</comment>
<name>A0A6N6VGJ9_9HYPH</name>
<evidence type="ECO:0000256" key="6">
    <source>
        <dbReference type="ARBA" id="ARBA00022729"/>
    </source>
</evidence>
<dbReference type="CDD" id="cd01347">
    <property type="entry name" value="ligand_gated_channel"/>
    <property type="match status" value="1"/>
</dbReference>
<evidence type="ECO:0000259" key="16">
    <source>
        <dbReference type="Pfam" id="PF07715"/>
    </source>
</evidence>
<dbReference type="RefSeq" id="WP_152217263.1">
    <property type="nucleotide sequence ID" value="NZ_JBAQYD010000386.1"/>
</dbReference>
<evidence type="ECO:0000256" key="12">
    <source>
        <dbReference type="RuleBase" id="RU003357"/>
    </source>
</evidence>
<accession>A0A6N6VGJ9</accession>
<evidence type="ECO:0000256" key="8">
    <source>
        <dbReference type="ARBA" id="ARBA00023136"/>
    </source>
</evidence>
<dbReference type="GO" id="GO:0009279">
    <property type="term" value="C:cell outer membrane"/>
    <property type="evidence" value="ECO:0007669"/>
    <property type="project" value="UniProtKB-SubCell"/>
</dbReference>
<keyword evidence="7 12" id="KW-0798">TonB box</keyword>
<keyword evidence="10 11" id="KW-0998">Cell outer membrane</keyword>
<feature type="domain" description="TonB-dependent receptor-like beta-barrel" evidence="15">
    <location>
        <begin position="274"/>
        <end position="705"/>
    </location>
</feature>
<feature type="domain" description="TonB-dependent receptor plug" evidence="16">
    <location>
        <begin position="69"/>
        <end position="178"/>
    </location>
</feature>
<keyword evidence="5 11" id="KW-0812">Transmembrane</keyword>
<dbReference type="GO" id="GO:0015232">
    <property type="term" value="F:heme transmembrane transporter activity"/>
    <property type="evidence" value="ECO:0007669"/>
    <property type="project" value="InterPro"/>
</dbReference>
<evidence type="ECO:0000313" key="17">
    <source>
        <dbReference type="EMBL" id="KAB7738812.1"/>
    </source>
</evidence>
<dbReference type="EMBL" id="WESC01000016">
    <property type="protein sequence ID" value="KAB7738812.1"/>
    <property type="molecule type" value="Genomic_DNA"/>
</dbReference>
<dbReference type="InterPro" id="IPR000531">
    <property type="entry name" value="Beta-barrel_TonB"/>
</dbReference>
<dbReference type="GO" id="GO:0044718">
    <property type="term" value="P:siderophore transmembrane transport"/>
    <property type="evidence" value="ECO:0007669"/>
    <property type="project" value="TreeGrafter"/>
</dbReference>
<feature type="region of interest" description="Disordered" evidence="13">
    <location>
        <begin position="27"/>
        <end position="46"/>
    </location>
</feature>
<evidence type="ECO:0000256" key="14">
    <source>
        <dbReference type="SAM" id="SignalP"/>
    </source>
</evidence>
<evidence type="ECO:0000256" key="10">
    <source>
        <dbReference type="ARBA" id="ARBA00023237"/>
    </source>
</evidence>
<dbReference type="InterPro" id="IPR039426">
    <property type="entry name" value="TonB-dep_rcpt-like"/>
</dbReference>
<evidence type="ECO:0000256" key="5">
    <source>
        <dbReference type="ARBA" id="ARBA00022692"/>
    </source>
</evidence>
<evidence type="ECO:0000256" key="11">
    <source>
        <dbReference type="PROSITE-ProRule" id="PRU01360"/>
    </source>
</evidence>
<feature type="signal peptide" evidence="14">
    <location>
        <begin position="1"/>
        <end position="24"/>
    </location>
</feature>
<sequence>MARYRLTAFLLLTTSLVAFSTAQAEDAATKPAGTAIESTAPAKAEKTRNATQLDAVTTTATRNAEALGDVPATVSVIDAEDLERMNARNPRDAIRYEPGVSVGNQPLRTGSSSYTIRGIGDNRVLLLIDGLDVPDMPESNSASGGYTRDFVDLDNLKRIEIVRGPASALYGSDALGGVVSYVTKDPSDYLDLVGKDWFASLKGAYSSADDSFAETATGAMRAGDFEVLGLYTRRDGHEVEPNGSVAGGALYNPQDYSSDNFLGKLVFTPTTVDTLKLTGEFTKKNQFTNVRTDLSGTVLSSTSDDDTKRNRVSLDYIHDAPLGFIDRSEFKIFYTKVDRTEHQEQLRSSGATFRVTDLGFTQEIFGAETQFNSAAKIFGLANEFTYGLNVEHSDTERPRYRTDTNTTTGVSTSNICTGPGMCELFPNKTFPDNSLLKFGSYVQDKITFGNFAVLPGVRLDYYRMTPHPDQLFENSNALDVEKFSKWHASPKLGLTYAFSDEYTGFAQYAHGFRIPPYDSANQTFINYSYFYGVVPNPDLKPEQSDGVELGLRGKYASGSSFITSVFYNKYEDFIETVTLPAGTLPGGLTAFQYQNLSNVVIYGAEARGDYRFLPEWALLGSIAYAYGEDEDTHQAIDSVDPVKLVAGLKYQRENWGAEFTATHAWRHTRVSDANYFRAPSYTVLDLTAYVEVMPTFTINAGVFNLTDEKYFVSQDVKGVTESSTVIDRYAQVGRNFGVNATIRF</sequence>
<dbReference type="Gene3D" id="2.170.130.10">
    <property type="entry name" value="TonB-dependent receptor, plug domain"/>
    <property type="match status" value="1"/>
</dbReference>
<evidence type="ECO:0000256" key="1">
    <source>
        <dbReference type="ARBA" id="ARBA00004571"/>
    </source>
</evidence>
<feature type="chain" id="PRO_5027097847" evidence="14">
    <location>
        <begin position="25"/>
        <end position="744"/>
    </location>
</feature>
<dbReference type="PANTHER" id="PTHR30069:SF29">
    <property type="entry name" value="HEMOGLOBIN AND HEMOGLOBIN-HAPTOGLOBIN-BINDING PROTEIN 1-RELATED"/>
    <property type="match status" value="1"/>
</dbReference>
<evidence type="ECO:0000256" key="3">
    <source>
        <dbReference type="ARBA" id="ARBA00022448"/>
    </source>
</evidence>
<dbReference type="InterPro" id="IPR037066">
    <property type="entry name" value="Plug_dom_sf"/>
</dbReference>
<dbReference type="InterPro" id="IPR012910">
    <property type="entry name" value="Plug_dom"/>
</dbReference>
<dbReference type="PROSITE" id="PS52016">
    <property type="entry name" value="TONB_DEPENDENT_REC_3"/>
    <property type="match status" value="1"/>
</dbReference>
<evidence type="ECO:0000256" key="9">
    <source>
        <dbReference type="ARBA" id="ARBA00023170"/>
    </source>
</evidence>
<dbReference type="InterPro" id="IPR036942">
    <property type="entry name" value="Beta-barrel_TonB_sf"/>
</dbReference>
<evidence type="ECO:0000256" key="2">
    <source>
        <dbReference type="ARBA" id="ARBA00009810"/>
    </source>
</evidence>
<keyword evidence="4 11" id="KW-1134">Transmembrane beta strand</keyword>
<dbReference type="AlphaFoldDB" id="A0A6N6VGJ9"/>
<keyword evidence="9 17" id="KW-0675">Receptor</keyword>
<organism evidence="17 18">
    <name type="scientific">Parvibaculum sedimenti</name>
    <dbReference type="NCBI Taxonomy" id="2608632"/>
    <lineage>
        <taxon>Bacteria</taxon>
        <taxon>Pseudomonadati</taxon>
        <taxon>Pseudomonadota</taxon>
        <taxon>Alphaproteobacteria</taxon>
        <taxon>Hyphomicrobiales</taxon>
        <taxon>Parvibaculaceae</taxon>
        <taxon>Parvibaculum</taxon>
    </lineage>
</organism>
<proteinExistence type="inferred from homology"/>
<evidence type="ECO:0000313" key="18">
    <source>
        <dbReference type="Proteomes" id="UP000468901"/>
    </source>
</evidence>
<dbReference type="Pfam" id="PF07715">
    <property type="entry name" value="Plug"/>
    <property type="match status" value="1"/>
</dbReference>
<dbReference type="InterPro" id="IPR011276">
    <property type="entry name" value="TonB_haem/Hb_rcpt"/>
</dbReference>
<keyword evidence="3 11" id="KW-0813">Transport</keyword>
<gene>
    <name evidence="17" type="ORF">F2P47_15350</name>
</gene>
<dbReference type="NCBIfam" id="TIGR01786">
    <property type="entry name" value="TonB-hemlactrns"/>
    <property type="match status" value="1"/>
</dbReference>
<dbReference type="Pfam" id="PF00593">
    <property type="entry name" value="TonB_dep_Rec_b-barrel"/>
    <property type="match status" value="1"/>
</dbReference>
<dbReference type="NCBIfam" id="TIGR01785">
    <property type="entry name" value="TonB-hemin"/>
    <property type="match status" value="1"/>
</dbReference>
<evidence type="ECO:0000256" key="4">
    <source>
        <dbReference type="ARBA" id="ARBA00022452"/>
    </source>
</evidence>
<dbReference type="InterPro" id="IPR010949">
    <property type="entry name" value="TonB_Hb/transfer/lactofer_rcpt"/>
</dbReference>
<dbReference type="PANTHER" id="PTHR30069">
    <property type="entry name" value="TONB-DEPENDENT OUTER MEMBRANE RECEPTOR"/>
    <property type="match status" value="1"/>
</dbReference>
<dbReference type="Gene3D" id="2.40.170.20">
    <property type="entry name" value="TonB-dependent receptor, beta-barrel domain"/>
    <property type="match status" value="1"/>
</dbReference>
<reference evidence="17 18" key="1">
    <citation type="submission" date="2019-09" db="EMBL/GenBank/DDBJ databases">
        <title>Parvibaculum sedimenti sp. nov., isolated from sediment.</title>
        <authorList>
            <person name="Wang Y."/>
        </authorList>
    </citation>
    <scope>NUCLEOTIDE SEQUENCE [LARGE SCALE GENOMIC DNA]</scope>
    <source>
        <strain evidence="17 18">HXT-9</strain>
    </source>
</reference>
<evidence type="ECO:0000256" key="7">
    <source>
        <dbReference type="ARBA" id="ARBA00023077"/>
    </source>
</evidence>
<keyword evidence="8 11" id="KW-0472">Membrane</keyword>